<protein>
    <recommendedName>
        <fullName evidence="3">Threonyl-tRNA synthetase</fullName>
    </recommendedName>
</protein>
<comment type="similarity">
    <text evidence="1">Belongs to the class-II aminoacyl-tRNA synthetase family.</text>
</comment>
<evidence type="ECO:0000259" key="4">
    <source>
        <dbReference type="Pfam" id="PF00587"/>
    </source>
</evidence>
<reference evidence="5 6" key="1">
    <citation type="journal article" date="2015" name="Sci. Rep.">
        <title>The power of single molecule real-time sequencing technology in the de novo assembly of a eukaryotic genome.</title>
        <authorList>
            <person name="Sakai H."/>
            <person name="Naito K."/>
            <person name="Ogiso-Tanaka E."/>
            <person name="Takahashi Y."/>
            <person name="Iseki K."/>
            <person name="Muto C."/>
            <person name="Satou K."/>
            <person name="Teruya K."/>
            <person name="Shiroma A."/>
            <person name="Shimoji M."/>
            <person name="Hirano T."/>
            <person name="Itoh T."/>
            <person name="Kaga A."/>
            <person name="Tomooka N."/>
        </authorList>
    </citation>
    <scope>NUCLEOTIDE SEQUENCE [LARGE SCALE GENOMIC DNA]</scope>
    <source>
        <strain evidence="6">cv. Shumari</strain>
    </source>
</reference>
<evidence type="ECO:0000256" key="1">
    <source>
        <dbReference type="ARBA" id="ARBA00008226"/>
    </source>
</evidence>
<dbReference type="EMBL" id="AP015044">
    <property type="protein sequence ID" value="BAU01999.1"/>
    <property type="molecule type" value="Genomic_DNA"/>
</dbReference>
<dbReference type="PRINTS" id="PR01047">
    <property type="entry name" value="TRNASYNTHTHR"/>
</dbReference>
<dbReference type="AlphaFoldDB" id="A0A0S3T9U6"/>
<dbReference type="Pfam" id="PF00587">
    <property type="entry name" value="tRNA-synt_2b"/>
    <property type="match status" value="1"/>
</dbReference>
<dbReference type="SUPFAM" id="SSF55681">
    <property type="entry name" value="Class II aaRS and biotin synthetases"/>
    <property type="match status" value="1"/>
</dbReference>
<keyword evidence="6" id="KW-1185">Reference proteome</keyword>
<evidence type="ECO:0000313" key="5">
    <source>
        <dbReference type="EMBL" id="BAU01999.1"/>
    </source>
</evidence>
<organism evidence="5 6">
    <name type="scientific">Vigna angularis var. angularis</name>
    <dbReference type="NCBI Taxonomy" id="157739"/>
    <lineage>
        <taxon>Eukaryota</taxon>
        <taxon>Viridiplantae</taxon>
        <taxon>Streptophyta</taxon>
        <taxon>Embryophyta</taxon>
        <taxon>Tracheophyta</taxon>
        <taxon>Spermatophyta</taxon>
        <taxon>Magnoliopsida</taxon>
        <taxon>eudicotyledons</taxon>
        <taxon>Gunneridae</taxon>
        <taxon>Pentapetalae</taxon>
        <taxon>rosids</taxon>
        <taxon>fabids</taxon>
        <taxon>Fabales</taxon>
        <taxon>Fabaceae</taxon>
        <taxon>Papilionoideae</taxon>
        <taxon>50 kb inversion clade</taxon>
        <taxon>NPAAA clade</taxon>
        <taxon>indigoferoid/millettioid clade</taxon>
        <taxon>Phaseoleae</taxon>
        <taxon>Vigna</taxon>
    </lineage>
</organism>
<evidence type="ECO:0000313" key="6">
    <source>
        <dbReference type="Proteomes" id="UP000291084"/>
    </source>
</evidence>
<proteinExistence type="inferred from homology"/>
<dbReference type="GO" id="GO:0009570">
    <property type="term" value="C:chloroplast stroma"/>
    <property type="evidence" value="ECO:0007669"/>
    <property type="project" value="TreeGrafter"/>
</dbReference>
<dbReference type="PANTHER" id="PTHR11451:SF44">
    <property type="entry name" value="THREONINE--TRNA LIGASE, CHLOROPLASTIC_MITOCHONDRIAL 2"/>
    <property type="match status" value="1"/>
</dbReference>
<gene>
    <name evidence="5" type="primary">Vigan.11G139900</name>
    <name evidence="5" type="ORF">VIGAN_11139900</name>
</gene>
<sequence>MTPLHKDISRHSLKGFTDKYTTSHHSLIASPGKYMFSTTLLGSPDKYTLLTTLFLENFTGQVDFNLPQRFDITYVDSNTEERRPIMIHRAVLGSFERFFGVLIEHYAGDFPLWLSPTQARVLPVTDAQTSEILEPEVVLQRKECSRSREERSRRGVLRNVSEECREMRVRGMRRRAEERNEN</sequence>
<dbReference type="GO" id="GO:0004829">
    <property type="term" value="F:threonine-tRNA ligase activity"/>
    <property type="evidence" value="ECO:0007669"/>
    <property type="project" value="InterPro"/>
</dbReference>
<evidence type="ECO:0000256" key="2">
    <source>
        <dbReference type="ARBA" id="ARBA00022917"/>
    </source>
</evidence>
<dbReference type="GO" id="GO:0005524">
    <property type="term" value="F:ATP binding"/>
    <property type="evidence" value="ECO:0007669"/>
    <property type="project" value="InterPro"/>
</dbReference>
<accession>A0A0S3T9U6</accession>
<name>A0A0S3T9U6_PHAAN</name>
<dbReference type="InterPro" id="IPR045864">
    <property type="entry name" value="aa-tRNA-synth_II/BPL/LPL"/>
</dbReference>
<dbReference type="Gene3D" id="3.40.50.800">
    <property type="entry name" value="Anticodon-binding domain"/>
    <property type="match status" value="1"/>
</dbReference>
<dbReference type="Proteomes" id="UP000291084">
    <property type="component" value="Chromosome 11"/>
</dbReference>
<evidence type="ECO:0000256" key="3">
    <source>
        <dbReference type="ARBA" id="ARBA00031900"/>
    </source>
</evidence>
<feature type="domain" description="Aminoacyl-tRNA synthetase class II (G/ P/ S/T)" evidence="4">
    <location>
        <begin position="61"/>
        <end position="106"/>
    </location>
</feature>
<dbReference type="Gene3D" id="3.30.930.10">
    <property type="entry name" value="Bira Bifunctional Protein, Domain 2"/>
    <property type="match status" value="1"/>
</dbReference>
<dbReference type="InterPro" id="IPR002320">
    <property type="entry name" value="Thr-tRNA-ligase_IIa"/>
</dbReference>
<dbReference type="PANTHER" id="PTHR11451">
    <property type="entry name" value="THREONINE-TRNA LIGASE"/>
    <property type="match status" value="1"/>
</dbReference>
<dbReference type="InterPro" id="IPR002314">
    <property type="entry name" value="aa-tRNA-synt_IIb"/>
</dbReference>
<dbReference type="InterPro" id="IPR036621">
    <property type="entry name" value="Anticodon-bd_dom_sf"/>
</dbReference>
<keyword evidence="2" id="KW-0648">Protein biosynthesis</keyword>
<dbReference type="GO" id="GO:0006435">
    <property type="term" value="P:threonyl-tRNA aminoacylation"/>
    <property type="evidence" value="ECO:0007669"/>
    <property type="project" value="InterPro"/>
</dbReference>